<feature type="transmembrane region" description="Helical" evidence="11">
    <location>
        <begin position="362"/>
        <end position="381"/>
    </location>
</feature>
<reference evidence="13" key="2">
    <citation type="submission" date="2025-09" db="UniProtKB">
        <authorList>
            <consortium name="Ensembl"/>
        </authorList>
    </citation>
    <scope>IDENTIFICATION</scope>
</reference>
<gene>
    <name evidence="13" type="primary">LOC101952800</name>
</gene>
<feature type="transmembrane region" description="Helical" evidence="11">
    <location>
        <begin position="149"/>
        <end position="169"/>
    </location>
</feature>
<dbReference type="InterPro" id="IPR000276">
    <property type="entry name" value="GPCR_Rhodpsn"/>
</dbReference>
<name>A0A8C3IBN7_CHRPI</name>
<dbReference type="GeneTree" id="ENSGT00940000164356"/>
<organism evidence="13 14">
    <name type="scientific">Chrysemys picta bellii</name>
    <name type="common">Western painted turtle</name>
    <name type="synonym">Emys bellii</name>
    <dbReference type="NCBI Taxonomy" id="8478"/>
    <lineage>
        <taxon>Eukaryota</taxon>
        <taxon>Metazoa</taxon>
        <taxon>Chordata</taxon>
        <taxon>Craniata</taxon>
        <taxon>Vertebrata</taxon>
        <taxon>Euteleostomi</taxon>
        <taxon>Archelosauria</taxon>
        <taxon>Testudinata</taxon>
        <taxon>Testudines</taxon>
        <taxon>Cryptodira</taxon>
        <taxon>Durocryptodira</taxon>
        <taxon>Testudinoidea</taxon>
        <taxon>Emydidae</taxon>
        <taxon>Chrysemys</taxon>
    </lineage>
</organism>
<evidence type="ECO:0000256" key="1">
    <source>
        <dbReference type="ARBA" id="ARBA00004651"/>
    </source>
</evidence>
<evidence type="ECO:0000256" key="2">
    <source>
        <dbReference type="ARBA" id="ARBA00022475"/>
    </source>
</evidence>
<dbReference type="KEGG" id="cpic:101952800"/>
<feature type="transmembrane region" description="Helical" evidence="11">
    <location>
        <begin position="108"/>
        <end position="128"/>
    </location>
</feature>
<dbReference type="InterPro" id="IPR017452">
    <property type="entry name" value="GPCR_Rhodpsn_7TM"/>
</dbReference>
<evidence type="ECO:0000256" key="4">
    <source>
        <dbReference type="ARBA" id="ARBA00022989"/>
    </source>
</evidence>
<proteinExistence type="inferred from homology"/>
<evidence type="ECO:0000256" key="7">
    <source>
        <dbReference type="ARBA" id="ARBA00023170"/>
    </source>
</evidence>
<evidence type="ECO:0000256" key="6">
    <source>
        <dbReference type="ARBA" id="ARBA00023136"/>
    </source>
</evidence>
<feature type="region of interest" description="Disordered" evidence="10">
    <location>
        <begin position="1"/>
        <end position="24"/>
    </location>
</feature>
<keyword evidence="14" id="KW-1185">Reference proteome</keyword>
<keyword evidence="7 9" id="KW-0675">Receptor</keyword>
<dbReference type="PANTHER" id="PTHR24248:SF0">
    <property type="entry name" value="ALPHA-2DA ADRENERGIC RECEPTOR-RELATED"/>
    <property type="match status" value="1"/>
</dbReference>
<dbReference type="PROSITE" id="PS50262">
    <property type="entry name" value="G_PROTEIN_RECEP_F1_2"/>
    <property type="match status" value="1"/>
</dbReference>
<feature type="transmembrane region" description="Helical" evidence="11">
    <location>
        <begin position="184"/>
        <end position="206"/>
    </location>
</feature>
<dbReference type="Gene3D" id="1.20.1070.10">
    <property type="entry name" value="Rhodopsin 7-helix transmembrane proteins"/>
    <property type="match status" value="1"/>
</dbReference>
<keyword evidence="4 11" id="KW-1133">Transmembrane helix</keyword>
<dbReference type="PRINTS" id="PR00237">
    <property type="entry name" value="GPCRRHODOPSN"/>
</dbReference>
<dbReference type="PANTHER" id="PTHR24248">
    <property type="entry name" value="ADRENERGIC RECEPTOR-RELATED G-PROTEIN COUPLED RECEPTOR"/>
    <property type="match status" value="1"/>
</dbReference>
<dbReference type="OrthoDB" id="5975661at2759"/>
<evidence type="ECO:0000259" key="12">
    <source>
        <dbReference type="PROSITE" id="PS50262"/>
    </source>
</evidence>
<evidence type="ECO:0000313" key="13">
    <source>
        <dbReference type="Ensembl" id="ENSCPBP00000031530.1"/>
    </source>
</evidence>
<dbReference type="SUPFAM" id="SSF81321">
    <property type="entry name" value="Family A G protein-coupled receptor-like"/>
    <property type="match status" value="1"/>
</dbReference>
<evidence type="ECO:0000256" key="5">
    <source>
        <dbReference type="ARBA" id="ARBA00023040"/>
    </source>
</evidence>
<dbReference type="GeneID" id="101952800"/>
<dbReference type="PROSITE" id="PS00237">
    <property type="entry name" value="G_PROTEIN_RECEP_F1_1"/>
    <property type="match status" value="1"/>
</dbReference>
<reference evidence="13" key="1">
    <citation type="submission" date="2025-08" db="UniProtKB">
        <authorList>
            <consortium name="Ensembl"/>
        </authorList>
    </citation>
    <scope>IDENTIFICATION</scope>
</reference>
<evidence type="ECO:0000313" key="14">
    <source>
        <dbReference type="Proteomes" id="UP000694380"/>
    </source>
</evidence>
<evidence type="ECO:0000256" key="3">
    <source>
        <dbReference type="ARBA" id="ARBA00022692"/>
    </source>
</evidence>
<dbReference type="GO" id="GO:0005886">
    <property type="term" value="C:plasma membrane"/>
    <property type="evidence" value="ECO:0007669"/>
    <property type="project" value="UniProtKB-SubCell"/>
</dbReference>
<evidence type="ECO:0000256" key="9">
    <source>
        <dbReference type="RuleBase" id="RU000688"/>
    </source>
</evidence>
<dbReference type="OMA" id="CISKPLF"/>
<feature type="domain" description="G-protein coupled receptors family 1 profile" evidence="12">
    <location>
        <begin position="49"/>
        <end position="378"/>
    </location>
</feature>
<protein>
    <recommendedName>
        <fullName evidence="12">G-protein coupled receptors family 1 profile domain-containing protein</fullName>
    </recommendedName>
</protein>
<dbReference type="InterPro" id="IPR002233">
    <property type="entry name" value="ADR_fam"/>
</dbReference>
<dbReference type="GO" id="GO:0004938">
    <property type="term" value="F:alpha2-adrenergic receptor activity"/>
    <property type="evidence" value="ECO:0007669"/>
    <property type="project" value="TreeGrafter"/>
</dbReference>
<dbReference type="Proteomes" id="UP000694380">
    <property type="component" value="Unplaced"/>
</dbReference>
<sequence length="427" mass="46935">MEKVSAPAAPLNASGNDSRGQPGAAPHSPLASALILLAVLSIILATLLGNALVVVAVFTSRALKAPQNLFLVSLASADILVATLIIPFSLANELLGSWGFGSLWCSLYLALDVLFCTSSILHLCAISLDRYWAVTRATRFNLQRSPGRVKVTIGAVWAIAGLVSVPALFTAQPQARECLLNNNTWYVLASCTASFFAPCLIMLVVYCRIYRITKHRCSGTVSARPGMAQRPSRASSCLPTATWSSAEQDTSTEQGSQCAHKLGSALLCRQWPEEENNGATASPRRLRRPSWALARGPQRWSEQQSMSISRRRLVQAREHRFTFVLAVVISAFVLCWFPFFFTYSLESLCGDRCHISKLLFSVFFWIGYCNSCLNPVIYTVFNRDFRRAFRRLLSKAPRCHRPGLDPGTAPPLGQTPARPLRHCSLLG</sequence>
<dbReference type="GO" id="GO:0051379">
    <property type="term" value="F:epinephrine binding"/>
    <property type="evidence" value="ECO:0007669"/>
    <property type="project" value="TreeGrafter"/>
</dbReference>
<comment type="subcellular location">
    <subcellularLocation>
        <location evidence="1">Cell membrane</location>
        <topology evidence="1">Multi-pass membrane protein</topology>
    </subcellularLocation>
</comment>
<feature type="transmembrane region" description="Helical" evidence="11">
    <location>
        <begin position="30"/>
        <end position="57"/>
    </location>
</feature>
<feature type="transmembrane region" description="Helical" evidence="11">
    <location>
        <begin position="69"/>
        <end position="88"/>
    </location>
</feature>
<dbReference type="AlphaFoldDB" id="A0A8C3IBN7"/>
<keyword evidence="6 11" id="KW-0472">Membrane</keyword>
<evidence type="ECO:0000256" key="11">
    <source>
        <dbReference type="SAM" id="Phobius"/>
    </source>
</evidence>
<keyword evidence="8 9" id="KW-0807">Transducer</keyword>
<dbReference type="PRINTS" id="PR01103">
    <property type="entry name" value="ADRENERGICR"/>
</dbReference>
<accession>A0A8C3IBN7</accession>
<comment type="similarity">
    <text evidence="9">Belongs to the G-protein coupled receptor 1 family.</text>
</comment>
<dbReference type="Ensembl" id="ENSCPBT00000037096.1">
    <property type="protein sequence ID" value="ENSCPBP00000031530.1"/>
    <property type="gene ID" value="ENSCPBG00000022126.1"/>
</dbReference>
<dbReference type="Pfam" id="PF00001">
    <property type="entry name" value="7tm_1"/>
    <property type="match status" value="1"/>
</dbReference>
<keyword evidence="3 9" id="KW-0812">Transmembrane</keyword>
<feature type="transmembrane region" description="Helical" evidence="11">
    <location>
        <begin position="321"/>
        <end position="342"/>
    </location>
</feature>
<evidence type="ECO:0000256" key="10">
    <source>
        <dbReference type="SAM" id="MobiDB-lite"/>
    </source>
</evidence>
<dbReference type="SMART" id="SM01381">
    <property type="entry name" value="7TM_GPCR_Srsx"/>
    <property type="match status" value="1"/>
</dbReference>
<evidence type="ECO:0000256" key="8">
    <source>
        <dbReference type="ARBA" id="ARBA00023224"/>
    </source>
</evidence>
<keyword evidence="5 9" id="KW-0297">G-protein coupled receptor</keyword>
<keyword evidence="2" id="KW-1003">Cell membrane</keyword>